<dbReference type="PATRIC" id="fig|1379870.5.peg.330"/>
<dbReference type="HOGENOM" id="CLU_105945_2_0_10"/>
<dbReference type="EMBL" id="CP010429">
    <property type="protein sequence ID" value="AKD53772.1"/>
    <property type="molecule type" value="Genomic_DNA"/>
</dbReference>
<reference evidence="2 3" key="1">
    <citation type="journal article" date="2014" name="Curr. Microbiol.">
        <title>Spirosoma radiotolerans sp. nov., a gamma-radiation-resistant bacterium isolated from gamma ray-irradiated soil.</title>
        <authorList>
            <person name="Lee J.J."/>
            <person name="Srinivasan S."/>
            <person name="Lim S."/>
            <person name="Joe M."/>
            <person name="Im S."/>
            <person name="Bae S.I."/>
            <person name="Park K.R."/>
            <person name="Han J.H."/>
            <person name="Park S.H."/>
            <person name="Joo B.M."/>
            <person name="Park S.J."/>
            <person name="Kim M.K."/>
        </authorList>
    </citation>
    <scope>NUCLEOTIDE SEQUENCE [LARGE SCALE GENOMIC DNA]</scope>
    <source>
        <strain evidence="2 3">DG5A</strain>
    </source>
</reference>
<dbReference type="InterPro" id="IPR003033">
    <property type="entry name" value="SCP2_sterol-bd_dom"/>
</dbReference>
<dbReference type="KEGG" id="srd:SD10_01505"/>
<dbReference type="Proteomes" id="UP000033054">
    <property type="component" value="Chromosome"/>
</dbReference>
<proteinExistence type="predicted"/>
<evidence type="ECO:0000313" key="2">
    <source>
        <dbReference type="EMBL" id="AKD53772.1"/>
    </source>
</evidence>
<name>A0A0E3V506_9BACT</name>
<dbReference type="Gene3D" id="3.30.1050.10">
    <property type="entry name" value="SCP2 sterol-binding domain"/>
    <property type="match status" value="1"/>
</dbReference>
<gene>
    <name evidence="2" type="ORF">SD10_01505</name>
</gene>
<feature type="domain" description="SCP2" evidence="1">
    <location>
        <begin position="17"/>
        <end position="97"/>
    </location>
</feature>
<organism evidence="2 3">
    <name type="scientific">Spirosoma radiotolerans</name>
    <dbReference type="NCBI Taxonomy" id="1379870"/>
    <lineage>
        <taxon>Bacteria</taxon>
        <taxon>Pseudomonadati</taxon>
        <taxon>Bacteroidota</taxon>
        <taxon>Cytophagia</taxon>
        <taxon>Cytophagales</taxon>
        <taxon>Cytophagaceae</taxon>
        <taxon>Spirosoma</taxon>
    </lineage>
</organism>
<dbReference type="GO" id="GO:0005829">
    <property type="term" value="C:cytosol"/>
    <property type="evidence" value="ECO:0007669"/>
    <property type="project" value="TreeGrafter"/>
</dbReference>
<sequence>MTLQELTEQIRAKVTHADSINATIKLVTDQGPIYIDASQSPAVVSNEDKPADCDLQVSIDNLIKMGTGDLNPMMAVMTGKLKIKGDMGIAMKMGQIMG</sequence>
<dbReference type="STRING" id="1379870.SD10_01505"/>
<evidence type="ECO:0000313" key="3">
    <source>
        <dbReference type="Proteomes" id="UP000033054"/>
    </source>
</evidence>
<accession>A0A0E3V506</accession>
<dbReference type="SUPFAM" id="SSF55718">
    <property type="entry name" value="SCP-like"/>
    <property type="match status" value="1"/>
</dbReference>
<dbReference type="AlphaFoldDB" id="A0A0E3V506"/>
<dbReference type="OrthoDB" id="9804656at2"/>
<evidence type="ECO:0000259" key="1">
    <source>
        <dbReference type="Pfam" id="PF02036"/>
    </source>
</evidence>
<dbReference type="PANTHER" id="PTHR10094:SF25">
    <property type="entry name" value="SCP2 STEROL-BINDING DOMAIN-CONTAINING PROTEIN 1"/>
    <property type="match status" value="1"/>
</dbReference>
<dbReference type="RefSeq" id="WP_046375363.1">
    <property type="nucleotide sequence ID" value="NZ_CP010429.1"/>
</dbReference>
<dbReference type="InterPro" id="IPR036527">
    <property type="entry name" value="SCP2_sterol-bd_dom_sf"/>
</dbReference>
<protein>
    <submittedName>
        <fullName evidence="2">Sterol-binding protein</fullName>
    </submittedName>
</protein>
<dbReference type="PANTHER" id="PTHR10094">
    <property type="entry name" value="STEROL CARRIER PROTEIN 2 SCP-2 FAMILY PROTEIN"/>
    <property type="match status" value="1"/>
</dbReference>
<keyword evidence="3" id="KW-1185">Reference proteome</keyword>
<dbReference type="Pfam" id="PF02036">
    <property type="entry name" value="SCP2"/>
    <property type="match status" value="1"/>
</dbReference>